<dbReference type="OrthoDB" id="2113814at2759"/>
<name>A0A067S400_GALM3</name>
<dbReference type="GO" id="GO:0006898">
    <property type="term" value="P:receptor-mediated endocytosis"/>
    <property type="evidence" value="ECO:0007669"/>
    <property type="project" value="TreeGrafter"/>
</dbReference>
<sequence>YYKALTFYFQEHSTLLTDLLTVLIPRIDHSRVKNALWEESTSLSKQNKIYEDAMVTAAFSGSTEVADELISYFVDIGNKECFAALWSPGIWNHKFCGDLICENFFAKEDGLGVLFLGKWGPSMLPIAVGAGFTVIFCGLNHYENGFPPKERLLFSRVDYEFHFNRLFNAITAAMKDNPCLKDIFTSWWQSALAKHGRASTDLSAFSLPSESDELPSLTYDPLTVAGWQDIGPDYHFFGSSAEGN</sequence>
<protein>
    <submittedName>
        <fullName evidence="1">Uncharacterized protein</fullName>
    </submittedName>
</protein>
<dbReference type="STRING" id="685588.A0A067S400"/>
<dbReference type="Proteomes" id="UP000027222">
    <property type="component" value="Unassembled WGS sequence"/>
</dbReference>
<dbReference type="PANTHER" id="PTHR10292:SF1">
    <property type="entry name" value="CLATHRIN HEAVY CHAIN"/>
    <property type="match status" value="1"/>
</dbReference>
<evidence type="ECO:0000313" key="1">
    <source>
        <dbReference type="EMBL" id="KDR65550.1"/>
    </source>
</evidence>
<dbReference type="GO" id="GO:0006895">
    <property type="term" value="P:Golgi to endosome transport"/>
    <property type="evidence" value="ECO:0007669"/>
    <property type="project" value="TreeGrafter"/>
</dbReference>
<keyword evidence="2" id="KW-1185">Reference proteome</keyword>
<dbReference type="Gene3D" id="1.25.40.730">
    <property type="match status" value="1"/>
</dbReference>
<reference evidence="2" key="1">
    <citation type="journal article" date="2014" name="Proc. Natl. Acad. Sci. U.S.A.">
        <title>Extensive sampling of basidiomycete genomes demonstrates inadequacy of the white-rot/brown-rot paradigm for wood decay fungi.</title>
        <authorList>
            <person name="Riley R."/>
            <person name="Salamov A.A."/>
            <person name="Brown D.W."/>
            <person name="Nagy L.G."/>
            <person name="Floudas D."/>
            <person name="Held B.W."/>
            <person name="Levasseur A."/>
            <person name="Lombard V."/>
            <person name="Morin E."/>
            <person name="Otillar R."/>
            <person name="Lindquist E.A."/>
            <person name="Sun H."/>
            <person name="LaButti K.M."/>
            <person name="Schmutz J."/>
            <person name="Jabbour D."/>
            <person name="Luo H."/>
            <person name="Baker S.E."/>
            <person name="Pisabarro A.G."/>
            <person name="Walton J.D."/>
            <person name="Blanchette R.A."/>
            <person name="Henrissat B."/>
            <person name="Martin F."/>
            <person name="Cullen D."/>
            <person name="Hibbett D.S."/>
            <person name="Grigoriev I.V."/>
        </authorList>
    </citation>
    <scope>NUCLEOTIDE SEQUENCE [LARGE SCALE GENOMIC DNA]</scope>
    <source>
        <strain evidence="2">CBS 339.88</strain>
    </source>
</reference>
<feature type="non-terminal residue" evidence="1">
    <location>
        <position position="1"/>
    </location>
</feature>
<accession>A0A067S400</accession>
<dbReference type="PANTHER" id="PTHR10292">
    <property type="entry name" value="CLATHRIN HEAVY CHAIN RELATED"/>
    <property type="match status" value="1"/>
</dbReference>
<evidence type="ECO:0000313" key="2">
    <source>
        <dbReference type="Proteomes" id="UP000027222"/>
    </source>
</evidence>
<dbReference type="GO" id="GO:0030479">
    <property type="term" value="C:actin cortical patch"/>
    <property type="evidence" value="ECO:0007669"/>
    <property type="project" value="TreeGrafter"/>
</dbReference>
<dbReference type="AlphaFoldDB" id="A0A067S400"/>
<dbReference type="EMBL" id="KL142442">
    <property type="protein sequence ID" value="KDR65550.1"/>
    <property type="molecule type" value="Genomic_DNA"/>
</dbReference>
<proteinExistence type="predicted"/>
<gene>
    <name evidence="1" type="ORF">GALMADRAFT_217513</name>
</gene>
<organism evidence="1 2">
    <name type="scientific">Galerina marginata (strain CBS 339.88)</name>
    <dbReference type="NCBI Taxonomy" id="685588"/>
    <lineage>
        <taxon>Eukaryota</taxon>
        <taxon>Fungi</taxon>
        <taxon>Dikarya</taxon>
        <taxon>Basidiomycota</taxon>
        <taxon>Agaricomycotina</taxon>
        <taxon>Agaricomycetes</taxon>
        <taxon>Agaricomycetidae</taxon>
        <taxon>Agaricales</taxon>
        <taxon>Agaricineae</taxon>
        <taxon>Strophariaceae</taxon>
        <taxon>Galerina</taxon>
    </lineage>
</organism>
<dbReference type="GO" id="GO:0071439">
    <property type="term" value="C:clathrin complex"/>
    <property type="evidence" value="ECO:0007669"/>
    <property type="project" value="TreeGrafter"/>
</dbReference>
<dbReference type="HOGENOM" id="CLU_1140307_0_0_1"/>
<dbReference type="GO" id="GO:0005829">
    <property type="term" value="C:cytosol"/>
    <property type="evidence" value="ECO:0007669"/>
    <property type="project" value="GOC"/>
</dbReference>
<dbReference type="GO" id="GO:0032051">
    <property type="term" value="F:clathrin light chain binding"/>
    <property type="evidence" value="ECO:0007669"/>
    <property type="project" value="TreeGrafter"/>
</dbReference>